<comment type="similarity">
    <text evidence="1">Belongs to the protein kinase superfamily. STE Ser/Thr protein kinase family. STE20 subfamily.</text>
</comment>
<protein>
    <submittedName>
        <fullName evidence="3">Protein kinase domain-containing protein</fullName>
    </submittedName>
</protein>
<reference evidence="3 4" key="1">
    <citation type="submission" date="2020-02" db="EMBL/GenBank/DDBJ databases">
        <title>Draft genome sequence of Haematococcus lacustris strain NIES-144.</title>
        <authorList>
            <person name="Morimoto D."/>
            <person name="Nakagawa S."/>
            <person name="Yoshida T."/>
            <person name="Sawayama S."/>
        </authorList>
    </citation>
    <scope>NUCLEOTIDE SEQUENCE [LARGE SCALE GENOMIC DNA]</scope>
    <source>
        <strain evidence="3 4">NIES-144</strain>
    </source>
</reference>
<dbReference type="InterPro" id="IPR000719">
    <property type="entry name" value="Prot_kinase_dom"/>
</dbReference>
<dbReference type="Pfam" id="PF00069">
    <property type="entry name" value="Pkinase"/>
    <property type="match status" value="1"/>
</dbReference>
<accession>A0A699YUY8</accession>
<dbReference type="SMART" id="SM00220">
    <property type="entry name" value="S_TKc"/>
    <property type="match status" value="1"/>
</dbReference>
<dbReference type="GO" id="GO:0043539">
    <property type="term" value="F:protein serine/threonine kinase activator activity"/>
    <property type="evidence" value="ECO:0007669"/>
    <property type="project" value="InterPro"/>
</dbReference>
<dbReference type="AlphaFoldDB" id="A0A699YUY8"/>
<dbReference type="SUPFAM" id="SSF56112">
    <property type="entry name" value="Protein kinase-like (PK-like)"/>
    <property type="match status" value="1"/>
</dbReference>
<dbReference type="GO" id="GO:0004672">
    <property type="term" value="F:protein kinase activity"/>
    <property type="evidence" value="ECO:0007669"/>
    <property type="project" value="InterPro"/>
</dbReference>
<dbReference type="PROSITE" id="PS50011">
    <property type="entry name" value="PROTEIN_KINASE_DOM"/>
    <property type="match status" value="1"/>
</dbReference>
<dbReference type="EMBL" id="BLLF01000681">
    <property type="protein sequence ID" value="GFH14057.1"/>
    <property type="molecule type" value="Genomic_DNA"/>
</dbReference>
<dbReference type="Proteomes" id="UP000485058">
    <property type="component" value="Unassembled WGS sequence"/>
</dbReference>
<dbReference type="FunFam" id="1.10.510.10:FF:000947">
    <property type="entry name" value="serine/threonine-protein kinase OSR1"/>
    <property type="match status" value="1"/>
</dbReference>
<evidence type="ECO:0000313" key="3">
    <source>
        <dbReference type="EMBL" id="GFH14057.1"/>
    </source>
</evidence>
<sequence length="404" mass="44845">MERALTGLARMASRKSTKDLNGLDKYRDFPVSADAYEILDDCGRGVSATVHRALCKPLNEIVAIKKMNLESLNCDLDEIIHEAQTMRAYSHSNVLPLYCSFVSGQDLWMVMPFVSGGSVLHIMKYGYPEGLDEVIIATIMRSVLKALEYVHKQGGIHRDIKAGNILIDNNGHVQLGDFGVAASMERTGSWGHDKATRMTFVGTPCWMAPEVMEQTQGYDRSADLWSFGITLLEMAHGHAPFAKYPPMKVLLMTLQNPPPTLDDQGKKHFSKAMRDVVTRCLQKDPGLRPTASQLLEHKFFKQARDEEFLARHLMSGLPPLKVRVQEIRQGRAATNATDNEKNFVRSQDEYKKGISSWNFDVASLKAAAALEPGDEEVLLPTIVESEEVLEGTLSGLAAHQAAAF</sequence>
<keyword evidence="4" id="KW-1185">Reference proteome</keyword>
<proteinExistence type="inferred from homology"/>
<comment type="caution">
    <text evidence="3">The sequence shown here is derived from an EMBL/GenBank/DDBJ whole genome shotgun (WGS) entry which is preliminary data.</text>
</comment>
<gene>
    <name evidence="3" type="ORF">HaLaN_10033</name>
</gene>
<dbReference type="PANTHER" id="PTHR48014">
    <property type="entry name" value="SERINE/THREONINE-PROTEIN KINASE FRAY2"/>
    <property type="match status" value="1"/>
</dbReference>
<feature type="non-terminal residue" evidence="3">
    <location>
        <position position="1"/>
    </location>
</feature>
<feature type="domain" description="Protein kinase" evidence="2">
    <location>
        <begin position="36"/>
        <end position="300"/>
    </location>
</feature>
<name>A0A699YUY8_HAELA</name>
<dbReference type="Gene3D" id="3.30.200.20">
    <property type="entry name" value="Phosphorylase Kinase, domain 1"/>
    <property type="match status" value="1"/>
</dbReference>
<feature type="non-terminal residue" evidence="3">
    <location>
        <position position="404"/>
    </location>
</feature>
<evidence type="ECO:0000256" key="1">
    <source>
        <dbReference type="ARBA" id="ARBA00008874"/>
    </source>
</evidence>
<evidence type="ECO:0000313" key="4">
    <source>
        <dbReference type="Proteomes" id="UP000485058"/>
    </source>
</evidence>
<organism evidence="3 4">
    <name type="scientific">Haematococcus lacustris</name>
    <name type="common">Green alga</name>
    <name type="synonym">Haematococcus pluvialis</name>
    <dbReference type="NCBI Taxonomy" id="44745"/>
    <lineage>
        <taxon>Eukaryota</taxon>
        <taxon>Viridiplantae</taxon>
        <taxon>Chlorophyta</taxon>
        <taxon>core chlorophytes</taxon>
        <taxon>Chlorophyceae</taxon>
        <taxon>CS clade</taxon>
        <taxon>Chlamydomonadales</taxon>
        <taxon>Haematococcaceae</taxon>
        <taxon>Haematococcus</taxon>
    </lineage>
</organism>
<evidence type="ECO:0000259" key="2">
    <source>
        <dbReference type="PROSITE" id="PS50011"/>
    </source>
</evidence>
<keyword evidence="3" id="KW-0808">Transferase</keyword>
<dbReference type="Gene3D" id="1.10.510.10">
    <property type="entry name" value="Transferase(Phosphotransferase) domain 1"/>
    <property type="match status" value="1"/>
</dbReference>
<dbReference type="InterPro" id="IPR011009">
    <property type="entry name" value="Kinase-like_dom_sf"/>
</dbReference>
<dbReference type="PANTHER" id="PTHR48014:SF21">
    <property type="entry name" value="SERINE_THREONINE-PROTEIN KINASE FRAY2"/>
    <property type="match status" value="1"/>
</dbReference>
<dbReference type="GO" id="GO:0005524">
    <property type="term" value="F:ATP binding"/>
    <property type="evidence" value="ECO:0007669"/>
    <property type="project" value="InterPro"/>
</dbReference>
<keyword evidence="3" id="KW-0418">Kinase</keyword>
<dbReference type="InterPro" id="IPR047173">
    <property type="entry name" value="STRAD_A/B-like"/>
</dbReference>